<dbReference type="InterPro" id="IPR041489">
    <property type="entry name" value="PDZ_6"/>
</dbReference>
<dbReference type="EMBL" id="CP001824">
    <property type="protein sequence ID" value="ACZ40616.1"/>
    <property type="molecule type" value="Genomic_DNA"/>
</dbReference>
<organism evidence="4 5">
    <name type="scientific">Sphaerobacter thermophilus (strain ATCC 49802 / DSM 20745 / KCCM 41009 / NCIMB 13125 / S 6022)</name>
    <dbReference type="NCBI Taxonomy" id="479434"/>
    <lineage>
        <taxon>Bacteria</taxon>
        <taxon>Pseudomonadati</taxon>
        <taxon>Thermomicrobiota</taxon>
        <taxon>Thermomicrobia</taxon>
        <taxon>Sphaerobacterales</taxon>
        <taxon>Sphaerobacterineae</taxon>
        <taxon>Sphaerobacteraceae</taxon>
        <taxon>Sphaerobacter</taxon>
    </lineage>
</organism>
<keyword evidence="1" id="KW-0645">Protease</keyword>
<keyword evidence="5" id="KW-1185">Reference proteome</keyword>
<protein>
    <submittedName>
        <fullName evidence="4">Peptidase S1 and S6 chymotrypsin/Hap</fullName>
    </submittedName>
</protein>
<dbReference type="Gene3D" id="2.40.10.120">
    <property type="match status" value="1"/>
</dbReference>
<dbReference type="eggNOG" id="COG0265">
    <property type="taxonomic scope" value="Bacteria"/>
</dbReference>
<dbReference type="SMART" id="SM00228">
    <property type="entry name" value="PDZ"/>
    <property type="match status" value="1"/>
</dbReference>
<dbReference type="InterPro" id="IPR001940">
    <property type="entry name" value="Peptidase_S1C"/>
</dbReference>
<evidence type="ECO:0000313" key="5">
    <source>
        <dbReference type="Proteomes" id="UP000002027"/>
    </source>
</evidence>
<dbReference type="SUPFAM" id="SSF50156">
    <property type="entry name" value="PDZ domain-like"/>
    <property type="match status" value="1"/>
</dbReference>
<dbReference type="KEGG" id="sti:Sthe_3216"/>
<accession>D1C9X3</accession>
<evidence type="ECO:0000256" key="1">
    <source>
        <dbReference type="ARBA" id="ARBA00022670"/>
    </source>
</evidence>
<dbReference type="AlphaFoldDB" id="D1C9X3"/>
<reference evidence="5" key="1">
    <citation type="submission" date="2009-11" db="EMBL/GenBank/DDBJ databases">
        <title>The complete chromosome 2 of Sphaerobacter thermophilus DSM 20745.</title>
        <authorList>
            <person name="Lucas S."/>
            <person name="Copeland A."/>
            <person name="Lapidus A."/>
            <person name="Glavina del Rio T."/>
            <person name="Dalin E."/>
            <person name="Tice H."/>
            <person name="Bruce D."/>
            <person name="Goodwin L."/>
            <person name="Pitluck S."/>
            <person name="Kyrpides N."/>
            <person name="Mavromatis K."/>
            <person name="Ivanova N."/>
            <person name="Mikhailova N."/>
            <person name="LaButti K.M."/>
            <person name="Clum A."/>
            <person name="Sun H.I."/>
            <person name="Brettin T."/>
            <person name="Detter J.C."/>
            <person name="Han C."/>
            <person name="Larimer F."/>
            <person name="Land M."/>
            <person name="Hauser L."/>
            <person name="Markowitz V."/>
            <person name="Cheng J.F."/>
            <person name="Hugenholtz P."/>
            <person name="Woyke T."/>
            <person name="Wu D."/>
            <person name="Steenblock K."/>
            <person name="Schneider S."/>
            <person name="Pukall R."/>
            <person name="Goeker M."/>
            <person name="Klenk H.P."/>
            <person name="Eisen J.A."/>
        </authorList>
    </citation>
    <scope>NUCLEOTIDE SEQUENCE [LARGE SCALE GENOMIC DNA]</scope>
    <source>
        <strain evidence="5">ATCC 49802 / DSM 20745 / S 6022</strain>
    </source>
</reference>
<name>D1C9X3_SPHTD</name>
<evidence type="ECO:0000259" key="3">
    <source>
        <dbReference type="PROSITE" id="PS50106"/>
    </source>
</evidence>
<evidence type="ECO:0000256" key="2">
    <source>
        <dbReference type="ARBA" id="ARBA00022801"/>
    </source>
</evidence>
<dbReference type="Pfam" id="PF17820">
    <property type="entry name" value="PDZ_6"/>
    <property type="match status" value="1"/>
</dbReference>
<dbReference type="PROSITE" id="PS50106">
    <property type="entry name" value="PDZ"/>
    <property type="match status" value="1"/>
</dbReference>
<keyword evidence="2" id="KW-0378">Hydrolase</keyword>
<dbReference type="GO" id="GO:0004252">
    <property type="term" value="F:serine-type endopeptidase activity"/>
    <property type="evidence" value="ECO:0007669"/>
    <property type="project" value="InterPro"/>
</dbReference>
<dbReference type="InterPro" id="IPR009003">
    <property type="entry name" value="Peptidase_S1_PA"/>
</dbReference>
<dbReference type="RefSeq" id="WP_012873651.1">
    <property type="nucleotide sequence ID" value="NC_013524.1"/>
</dbReference>
<dbReference type="OrthoDB" id="151310at2"/>
<reference evidence="4 5" key="2">
    <citation type="journal article" date="2010" name="Stand. Genomic Sci.">
        <title>Complete genome sequence of Desulfohalobium retbaense type strain (HR(100)).</title>
        <authorList>
            <person name="Spring S."/>
            <person name="Nolan M."/>
            <person name="Lapidus A."/>
            <person name="Glavina Del Rio T."/>
            <person name="Copeland A."/>
            <person name="Tice H."/>
            <person name="Cheng J.F."/>
            <person name="Lucas S."/>
            <person name="Land M."/>
            <person name="Chen F."/>
            <person name="Bruce D."/>
            <person name="Goodwin L."/>
            <person name="Pitluck S."/>
            <person name="Ivanova N."/>
            <person name="Mavromatis K."/>
            <person name="Mikhailova N."/>
            <person name="Pati A."/>
            <person name="Chen A."/>
            <person name="Palaniappan K."/>
            <person name="Hauser L."/>
            <person name="Chang Y.J."/>
            <person name="Jeffries C.D."/>
            <person name="Munk C."/>
            <person name="Kiss H."/>
            <person name="Chain P."/>
            <person name="Han C."/>
            <person name="Brettin T."/>
            <person name="Detter J.C."/>
            <person name="Schuler E."/>
            <person name="Goker M."/>
            <person name="Rohde M."/>
            <person name="Bristow J."/>
            <person name="Eisen J.A."/>
            <person name="Markowitz V."/>
            <person name="Hugenholtz P."/>
            <person name="Kyrpides N.C."/>
            <person name="Klenk H.P."/>
        </authorList>
    </citation>
    <scope>NUCLEOTIDE SEQUENCE [LARGE SCALE GENOMIC DNA]</scope>
    <source>
        <strain evidence="5">ATCC 49802 / DSM 20745 / S 6022</strain>
    </source>
</reference>
<feature type="domain" description="PDZ" evidence="3">
    <location>
        <begin position="221"/>
        <end position="280"/>
    </location>
</feature>
<dbReference type="HOGENOM" id="CLU_020120_2_2_0"/>
<sequence length="305" mass="31173">MTGLSTQGRLAPLGAAVTAVAERLRPSVVTIENGSGGAGAGVIWSDDGLIITNDHVVPGERARVRLGSQDVVLARVVGRDRLNDLAALRVPREGLAPAEVGDSRTLRPGQIVLAMGHPMGLSHALTLGIVSALPSDDDERELIRADLALAPGNSGGPMVDAAGRVVGINAMVASPGVALAVPSHVVADFVEHIGEPTPWLGITALPVVLPPALRRRVGVAAGLMITAVERGGPAETAGLLPGDVIVAIAEEPVRHPRHLLEALARTPAGGDLDLVILRGGQGHRLRVAPAHRAPQADAPPARSAA</sequence>
<dbReference type="PRINTS" id="PR00834">
    <property type="entry name" value="PROTEASES2C"/>
</dbReference>
<dbReference type="CDD" id="cd06779">
    <property type="entry name" value="cpPDZ_Deg_HtrA-like"/>
    <property type="match status" value="1"/>
</dbReference>
<dbReference type="STRING" id="479434.Sthe_3216"/>
<dbReference type="InterPro" id="IPR001478">
    <property type="entry name" value="PDZ"/>
</dbReference>
<dbReference type="GO" id="GO:0006508">
    <property type="term" value="P:proteolysis"/>
    <property type="evidence" value="ECO:0007669"/>
    <property type="project" value="UniProtKB-KW"/>
</dbReference>
<dbReference type="PANTHER" id="PTHR43343:SF3">
    <property type="entry name" value="PROTEASE DO-LIKE 8, CHLOROPLASTIC"/>
    <property type="match status" value="1"/>
</dbReference>
<dbReference type="SUPFAM" id="SSF50494">
    <property type="entry name" value="Trypsin-like serine proteases"/>
    <property type="match status" value="1"/>
</dbReference>
<dbReference type="PANTHER" id="PTHR43343">
    <property type="entry name" value="PEPTIDASE S12"/>
    <property type="match status" value="1"/>
</dbReference>
<dbReference type="Pfam" id="PF13365">
    <property type="entry name" value="Trypsin_2"/>
    <property type="match status" value="1"/>
</dbReference>
<gene>
    <name evidence="4" type="ordered locus">Sthe_3216</name>
</gene>
<dbReference type="InParanoid" id="D1C9X3"/>
<dbReference type="InterPro" id="IPR051201">
    <property type="entry name" value="Chloro_Bact_Ser_Proteases"/>
</dbReference>
<dbReference type="Proteomes" id="UP000002027">
    <property type="component" value="Chromosome 2"/>
</dbReference>
<evidence type="ECO:0000313" key="4">
    <source>
        <dbReference type="EMBL" id="ACZ40616.1"/>
    </source>
</evidence>
<dbReference type="Gene3D" id="2.30.42.10">
    <property type="match status" value="1"/>
</dbReference>
<proteinExistence type="predicted"/>
<dbReference type="InterPro" id="IPR036034">
    <property type="entry name" value="PDZ_sf"/>
</dbReference>